<protein>
    <submittedName>
        <fullName evidence="2">Uncharacterized protein</fullName>
    </submittedName>
</protein>
<name>M2WET0_9MICC</name>
<dbReference type="AlphaFoldDB" id="M2WET0"/>
<organism evidence="2 3">
    <name type="scientific">Kocuria palustris PEL</name>
    <dbReference type="NCBI Taxonomy" id="1236550"/>
    <lineage>
        <taxon>Bacteria</taxon>
        <taxon>Bacillati</taxon>
        <taxon>Actinomycetota</taxon>
        <taxon>Actinomycetes</taxon>
        <taxon>Micrococcales</taxon>
        <taxon>Micrococcaceae</taxon>
        <taxon>Kocuria</taxon>
    </lineage>
</organism>
<dbReference type="RefSeq" id="WP_006214213.1">
    <property type="nucleotide sequence ID" value="NZ_ANHZ02000006.1"/>
</dbReference>
<dbReference type="SUPFAM" id="SSF53474">
    <property type="entry name" value="alpha/beta-Hydrolases"/>
    <property type="match status" value="2"/>
</dbReference>
<proteinExistence type="predicted"/>
<dbReference type="STRING" id="71999.KPaMU14_09230"/>
<dbReference type="EMBL" id="ANHZ02000006">
    <property type="protein sequence ID" value="EME37042.1"/>
    <property type="molecule type" value="Genomic_DNA"/>
</dbReference>
<dbReference type="Gene3D" id="3.40.50.1820">
    <property type="entry name" value="alpha/beta hydrolase"/>
    <property type="match status" value="2"/>
</dbReference>
<keyword evidence="3" id="KW-1185">Reference proteome</keyword>
<sequence>MSPAQGSARPDSPAGAERRGASTRIEQTWIPVGDDRMVHGEEARGRVLEAPAAAGVLESPVSGRARAAVLVVGPLGRERVVSTAAIAVLSRELAGEGCLVLRLGLRGSGDSHDLPGDDVRSAWRADVRASVNELRRRAPGLAVHAVGLRLGAAVLLDACTATDEPAREGAAAGDGPDARPLPELERVVLWEPQGGRAQLRRDQALRRVSVPRPTADEGAEVSGMLWSREQAGSLRTLPDPRRGPLPSDRWSIREEDDREAAEMLWGVGSEFARVPRTAVHEIVELLTAADPLEPPLSTEAQRAVDMEPRASAALTVPDSSGAPQRVIETFVRVADGRPAVLSAAEDRPTGGGRRRLPETAVQLIAAASEPSDGPTGLWTSAARDLAGEGMTVLRAERPGCGILSDASLDTIPSPYDPATLRAVGSDAAWLTRRTGLPVTAVGLCVGSWLALRSAKRTVTRRVIAVNNVAWRPGTGYYDLLYAERDTWENAPRGFTESLAREAGGAQQRPTWSAGVRDVLRRRLRGLRGAVETHAPAPARHLLALLGISDAVSSMLVLPGGAREIDLILGAEDLAEFREARGDWGVRIARRLGRTVRVHDVPSLDHALLAASGRAEVRTMLRDMLVSDGRDGDRAAPTASGDAETTS</sequence>
<feature type="region of interest" description="Disordered" evidence="1">
    <location>
        <begin position="1"/>
        <end position="26"/>
    </location>
</feature>
<evidence type="ECO:0000256" key="1">
    <source>
        <dbReference type="SAM" id="MobiDB-lite"/>
    </source>
</evidence>
<reference evidence="2 3" key="1">
    <citation type="journal article" date="2014" name="Genome Announc.">
        <title>Draft Genome Sequence of Kocuria palustris PEL.</title>
        <authorList>
            <person name="Sharma G."/>
            <person name="Khatri I."/>
            <person name="Subramanian S."/>
        </authorList>
    </citation>
    <scope>NUCLEOTIDE SEQUENCE [LARGE SCALE GENOMIC DNA]</scope>
    <source>
        <strain evidence="2 3">PEL</strain>
    </source>
</reference>
<evidence type="ECO:0000313" key="3">
    <source>
        <dbReference type="Proteomes" id="UP000009877"/>
    </source>
</evidence>
<feature type="region of interest" description="Disordered" evidence="1">
    <location>
        <begin position="627"/>
        <end position="646"/>
    </location>
</feature>
<dbReference type="InterPro" id="IPR029058">
    <property type="entry name" value="AB_hydrolase_fold"/>
</dbReference>
<gene>
    <name evidence="2" type="ORF">C884_02198</name>
</gene>
<accession>M2WET0</accession>
<evidence type="ECO:0000313" key="2">
    <source>
        <dbReference type="EMBL" id="EME37042.1"/>
    </source>
</evidence>
<dbReference type="Proteomes" id="UP000009877">
    <property type="component" value="Unassembled WGS sequence"/>
</dbReference>
<comment type="caution">
    <text evidence="2">The sequence shown here is derived from an EMBL/GenBank/DDBJ whole genome shotgun (WGS) entry which is preliminary data.</text>
</comment>